<dbReference type="EMBL" id="CAHIKZ030000517">
    <property type="protein sequence ID" value="CAE1178041.1"/>
    <property type="molecule type" value="Genomic_DNA"/>
</dbReference>
<organism evidence="3 4">
    <name type="scientific">Acanthosepion pharaonis</name>
    <name type="common">Pharaoh cuttlefish</name>
    <name type="synonym">Sepia pharaonis</name>
    <dbReference type="NCBI Taxonomy" id="158019"/>
    <lineage>
        <taxon>Eukaryota</taxon>
        <taxon>Metazoa</taxon>
        <taxon>Spiralia</taxon>
        <taxon>Lophotrochozoa</taxon>
        <taxon>Mollusca</taxon>
        <taxon>Cephalopoda</taxon>
        <taxon>Coleoidea</taxon>
        <taxon>Decapodiformes</taxon>
        <taxon>Sepiida</taxon>
        <taxon>Sepiina</taxon>
        <taxon>Sepiidae</taxon>
        <taxon>Acanthosepion</taxon>
    </lineage>
</organism>
<protein>
    <recommendedName>
        <fullName evidence="2">FHA domain-containing protein</fullName>
    </recommendedName>
</protein>
<feature type="region of interest" description="Disordered" evidence="1">
    <location>
        <begin position="231"/>
        <end position="274"/>
    </location>
</feature>
<feature type="domain" description="FHA" evidence="2">
    <location>
        <begin position="22"/>
        <end position="74"/>
    </location>
</feature>
<dbReference type="Proteomes" id="UP000597762">
    <property type="component" value="Unassembled WGS sequence"/>
</dbReference>
<dbReference type="SUPFAM" id="SSF49879">
    <property type="entry name" value="SMAD/FHA domain"/>
    <property type="match status" value="1"/>
</dbReference>
<gene>
    <name evidence="3" type="ORF">SPHA_14983</name>
</gene>
<dbReference type="OrthoDB" id="5965825at2759"/>
<dbReference type="InterPro" id="IPR008984">
    <property type="entry name" value="SMAD_FHA_dom_sf"/>
</dbReference>
<evidence type="ECO:0000313" key="3">
    <source>
        <dbReference type="EMBL" id="CAE1178041.1"/>
    </source>
</evidence>
<feature type="compositionally biased region" description="Basic and acidic residues" evidence="1">
    <location>
        <begin position="234"/>
        <end position="248"/>
    </location>
</feature>
<accession>A0A812BF62</accession>
<reference evidence="3" key="1">
    <citation type="submission" date="2021-01" db="EMBL/GenBank/DDBJ databases">
        <authorList>
            <person name="Li R."/>
            <person name="Bekaert M."/>
        </authorList>
    </citation>
    <scope>NUCLEOTIDE SEQUENCE</scope>
    <source>
        <strain evidence="3">Farmed</strain>
    </source>
</reference>
<dbReference type="PROSITE" id="PS50006">
    <property type="entry name" value="FHA_DOMAIN"/>
    <property type="match status" value="1"/>
</dbReference>
<dbReference type="AlphaFoldDB" id="A0A812BF62"/>
<dbReference type="Pfam" id="PF00498">
    <property type="entry name" value="FHA"/>
    <property type="match status" value="1"/>
</dbReference>
<evidence type="ECO:0000259" key="2">
    <source>
        <dbReference type="PROSITE" id="PS50006"/>
    </source>
</evidence>
<sequence>MPEAIRSHLPKSPIVKRVDDRVLVGRSKNADVFLNDKCMSRNYIEIWGSNCDLDTFFIKNISQSKSVKIDGHSLRNGELGTLKDKSELVLDYITFAVYIKPGDEESSTYVLSTECCDDLENAQDIYIIRGDILQNQELFSGFTLIPGYPGSAQNGSPFHPTDRNGIATDYQNGQILGRFSIPTVSKAMGIPSSNISAGNMTPPTGMSPVESAPIYMYNDQINNFTMDSPCRFRQPQEHSMDDKMKRLPCEGVDDSVENNKEKEFCEQSEKPEQY</sequence>
<proteinExistence type="predicted"/>
<evidence type="ECO:0000313" key="4">
    <source>
        <dbReference type="Proteomes" id="UP000597762"/>
    </source>
</evidence>
<name>A0A812BF62_ACAPH</name>
<keyword evidence="4" id="KW-1185">Reference proteome</keyword>
<comment type="caution">
    <text evidence="3">The sequence shown here is derived from an EMBL/GenBank/DDBJ whole genome shotgun (WGS) entry which is preliminary data.</text>
</comment>
<evidence type="ECO:0000256" key="1">
    <source>
        <dbReference type="SAM" id="MobiDB-lite"/>
    </source>
</evidence>
<feature type="compositionally biased region" description="Basic and acidic residues" evidence="1">
    <location>
        <begin position="257"/>
        <end position="274"/>
    </location>
</feature>
<dbReference type="InterPro" id="IPR000253">
    <property type="entry name" value="FHA_dom"/>
</dbReference>
<dbReference type="CDD" id="cd00060">
    <property type="entry name" value="FHA"/>
    <property type="match status" value="1"/>
</dbReference>